<evidence type="ECO:0000256" key="2">
    <source>
        <dbReference type="RuleBase" id="RU003616"/>
    </source>
</evidence>
<dbReference type="InterPro" id="IPR031107">
    <property type="entry name" value="Small_HSP"/>
</dbReference>
<dbReference type="Gene3D" id="2.60.40.790">
    <property type="match status" value="1"/>
</dbReference>
<organism evidence="5 6">
    <name type="scientific">Dactylosporangium vinaceum</name>
    <dbReference type="NCBI Taxonomy" id="53362"/>
    <lineage>
        <taxon>Bacteria</taxon>
        <taxon>Bacillati</taxon>
        <taxon>Actinomycetota</taxon>
        <taxon>Actinomycetes</taxon>
        <taxon>Micromonosporales</taxon>
        <taxon>Micromonosporaceae</taxon>
        <taxon>Dactylosporangium</taxon>
    </lineage>
</organism>
<dbReference type="EMBL" id="JBHMCA010000054">
    <property type="protein sequence ID" value="MFB9447539.1"/>
    <property type="molecule type" value="Genomic_DNA"/>
</dbReference>
<feature type="compositionally biased region" description="Low complexity" evidence="3">
    <location>
        <begin position="128"/>
        <end position="194"/>
    </location>
</feature>
<evidence type="ECO:0000313" key="6">
    <source>
        <dbReference type="Proteomes" id="UP001589608"/>
    </source>
</evidence>
<feature type="region of interest" description="Disordered" evidence="3">
    <location>
        <begin position="128"/>
        <end position="274"/>
    </location>
</feature>
<feature type="compositionally biased region" description="Gly residues" evidence="3">
    <location>
        <begin position="195"/>
        <end position="209"/>
    </location>
</feature>
<dbReference type="RefSeq" id="WP_223102472.1">
    <property type="nucleotide sequence ID" value="NZ_CP061913.1"/>
</dbReference>
<dbReference type="Pfam" id="PF00011">
    <property type="entry name" value="HSP20"/>
    <property type="match status" value="1"/>
</dbReference>
<dbReference type="SUPFAM" id="SSF49764">
    <property type="entry name" value="HSP20-like chaperones"/>
    <property type="match status" value="1"/>
</dbReference>
<dbReference type="CDD" id="cd06464">
    <property type="entry name" value="ACD_sHsps-like"/>
    <property type="match status" value="1"/>
</dbReference>
<dbReference type="PROSITE" id="PS01031">
    <property type="entry name" value="SHSP"/>
    <property type="match status" value="1"/>
</dbReference>
<evidence type="ECO:0000313" key="5">
    <source>
        <dbReference type="EMBL" id="MFB9447539.1"/>
    </source>
</evidence>
<dbReference type="InterPro" id="IPR008978">
    <property type="entry name" value="HSP20-like_chaperone"/>
</dbReference>
<evidence type="ECO:0000256" key="3">
    <source>
        <dbReference type="SAM" id="MobiDB-lite"/>
    </source>
</evidence>
<keyword evidence="6" id="KW-1185">Reference proteome</keyword>
<evidence type="ECO:0000259" key="4">
    <source>
        <dbReference type="PROSITE" id="PS01031"/>
    </source>
</evidence>
<protein>
    <submittedName>
        <fullName evidence="5">Hsp20/alpha crystallin family protein</fullName>
    </submittedName>
</protein>
<proteinExistence type="inferred from homology"/>
<name>A0ABV5MFA3_9ACTN</name>
<dbReference type="InterPro" id="IPR002068">
    <property type="entry name" value="A-crystallin/Hsp20_dom"/>
</dbReference>
<sequence>MTLLVTRPRRSLALYPALGLPVTGGAPVDIEETSEAFLIELDLPGVAPGDVQIELRDSELRVWGSFKERQRDGTLRHQARRTGEFEYLVALPGDVDADNVSAELDGGVLTIVAPKLREQATRRIAVGARADAASDSPPDASSGSSLAASSGSSSGTSPGTSSAPSGAAARPGSSSGAGASPGAGPSPGSSPGSRSGSGSGSGSESGSGSGMPFVRASAPQARPGDSGARGGLPDTPAAQAKQMKEGQSRPGPASQQVGSANVGSTGQVGRSATS</sequence>
<comment type="caution">
    <text evidence="5">The sequence shown here is derived from an EMBL/GenBank/DDBJ whole genome shotgun (WGS) entry which is preliminary data.</text>
</comment>
<gene>
    <name evidence="5" type="ORF">ACFFTR_30990</name>
</gene>
<feature type="compositionally biased region" description="Polar residues" evidence="3">
    <location>
        <begin position="253"/>
        <end position="274"/>
    </location>
</feature>
<feature type="domain" description="SHSP" evidence="4">
    <location>
        <begin position="19"/>
        <end position="129"/>
    </location>
</feature>
<evidence type="ECO:0000256" key="1">
    <source>
        <dbReference type="PROSITE-ProRule" id="PRU00285"/>
    </source>
</evidence>
<comment type="similarity">
    <text evidence="1 2">Belongs to the small heat shock protein (HSP20) family.</text>
</comment>
<dbReference type="PANTHER" id="PTHR11527">
    <property type="entry name" value="HEAT-SHOCK PROTEIN 20 FAMILY MEMBER"/>
    <property type="match status" value="1"/>
</dbReference>
<accession>A0ABV5MFA3</accession>
<reference evidence="5 6" key="1">
    <citation type="submission" date="2024-09" db="EMBL/GenBank/DDBJ databases">
        <authorList>
            <person name="Sun Q."/>
            <person name="Mori K."/>
        </authorList>
    </citation>
    <scope>NUCLEOTIDE SEQUENCE [LARGE SCALE GENOMIC DNA]</scope>
    <source>
        <strain evidence="5 6">JCM 3307</strain>
    </source>
</reference>
<dbReference type="Proteomes" id="UP001589608">
    <property type="component" value="Unassembled WGS sequence"/>
</dbReference>